<gene>
    <name evidence="1" type="ORF">EVEC_LOCUS5143</name>
</gene>
<accession>A0A0N4V5L9</accession>
<dbReference type="Proteomes" id="UP000274131">
    <property type="component" value="Unassembled WGS sequence"/>
</dbReference>
<reference evidence="3" key="1">
    <citation type="submission" date="2017-02" db="UniProtKB">
        <authorList>
            <consortium name="WormBaseParasite"/>
        </authorList>
    </citation>
    <scope>IDENTIFICATION</scope>
</reference>
<name>A0A0N4V5L9_ENTVE</name>
<evidence type="ECO:0000313" key="3">
    <source>
        <dbReference type="WBParaSite" id="EVEC_0000553201-mRNA-1"/>
    </source>
</evidence>
<proteinExistence type="predicted"/>
<dbReference type="InterPro" id="IPR019410">
    <property type="entry name" value="Methyltransf_16"/>
</dbReference>
<sequence>MEGTKYFMRELDLDVFKINICQELESDVGGVVWDSALVASYYIARRSHAWKEKKILELGAGTGVCSIVAASFGAKVVATDTANRLDLIQKNVSLNEEVISLNNGKVNVQELNWSKTLSGSYVFDEIFLIDAFYYVKGVEDLARTLKGIKFSRILCAYEIRDIGEPKTAQRIFFDLIQNEYIVEEIKKDELDPVYCHPDIKIFYLIRKS</sequence>
<dbReference type="AlphaFoldDB" id="A0A0N4V5L9"/>
<protein>
    <submittedName>
        <fullName evidence="3">MTS domain-containing protein</fullName>
    </submittedName>
</protein>
<reference evidence="1 2" key="2">
    <citation type="submission" date="2018-10" db="EMBL/GenBank/DDBJ databases">
        <authorList>
            <consortium name="Pathogen Informatics"/>
        </authorList>
    </citation>
    <scope>NUCLEOTIDE SEQUENCE [LARGE SCALE GENOMIC DNA]</scope>
</reference>
<organism evidence="3">
    <name type="scientific">Enterobius vermicularis</name>
    <name type="common">Human pinworm</name>
    <dbReference type="NCBI Taxonomy" id="51028"/>
    <lineage>
        <taxon>Eukaryota</taxon>
        <taxon>Metazoa</taxon>
        <taxon>Ecdysozoa</taxon>
        <taxon>Nematoda</taxon>
        <taxon>Chromadorea</taxon>
        <taxon>Rhabditida</taxon>
        <taxon>Spirurina</taxon>
        <taxon>Oxyuridomorpha</taxon>
        <taxon>Oxyuroidea</taxon>
        <taxon>Oxyuridae</taxon>
        <taxon>Enterobius</taxon>
    </lineage>
</organism>
<dbReference type="PANTHER" id="PTHR14614">
    <property type="entry name" value="HEPATOCELLULAR CARCINOMA-ASSOCIATED ANTIGEN"/>
    <property type="match status" value="1"/>
</dbReference>
<evidence type="ECO:0000313" key="2">
    <source>
        <dbReference type="Proteomes" id="UP000274131"/>
    </source>
</evidence>
<dbReference type="PANTHER" id="PTHR14614:SF132">
    <property type="entry name" value="PROTEIN-LYSINE METHYLTRANSFERASE C42C1.13"/>
    <property type="match status" value="1"/>
</dbReference>
<dbReference type="Gene3D" id="3.40.50.150">
    <property type="entry name" value="Vaccinia Virus protein VP39"/>
    <property type="match status" value="1"/>
</dbReference>
<dbReference type="OrthoDB" id="413520at2759"/>
<dbReference type="EMBL" id="UXUI01008066">
    <property type="protein sequence ID" value="VDD90392.1"/>
    <property type="molecule type" value="Genomic_DNA"/>
</dbReference>
<dbReference type="WBParaSite" id="EVEC_0000553201-mRNA-1">
    <property type="protein sequence ID" value="EVEC_0000553201-mRNA-1"/>
    <property type="gene ID" value="EVEC_0000553201"/>
</dbReference>
<dbReference type="STRING" id="51028.A0A0N4V5L9"/>
<dbReference type="Pfam" id="PF10294">
    <property type="entry name" value="Methyltransf_16"/>
    <property type="match status" value="1"/>
</dbReference>
<dbReference type="InterPro" id="IPR029063">
    <property type="entry name" value="SAM-dependent_MTases_sf"/>
</dbReference>
<keyword evidence="2" id="KW-1185">Reference proteome</keyword>
<dbReference type="SUPFAM" id="SSF53335">
    <property type="entry name" value="S-adenosyl-L-methionine-dependent methyltransferases"/>
    <property type="match status" value="1"/>
</dbReference>
<evidence type="ECO:0000313" key="1">
    <source>
        <dbReference type="EMBL" id="VDD90392.1"/>
    </source>
</evidence>